<proteinExistence type="predicted"/>
<protein>
    <submittedName>
        <fullName evidence="2">Uncharacterized protein</fullName>
    </submittedName>
</protein>
<comment type="caution">
    <text evidence="2">The sequence shown here is derived from an EMBL/GenBank/DDBJ whole genome shotgun (WGS) entry which is preliminary data.</text>
</comment>
<accession>A0A1E3HHR4</accession>
<evidence type="ECO:0000313" key="3">
    <source>
        <dbReference type="Proteomes" id="UP000094065"/>
    </source>
</evidence>
<gene>
    <name evidence="2" type="ORF">L202_05867</name>
</gene>
<evidence type="ECO:0000256" key="1">
    <source>
        <dbReference type="SAM" id="MobiDB-lite"/>
    </source>
</evidence>
<dbReference type="GeneID" id="30157176"/>
<reference evidence="2 3" key="1">
    <citation type="submission" date="2016-06" db="EMBL/GenBank/DDBJ databases">
        <title>Evolution of pathogenesis and genome organization in the Tremellales.</title>
        <authorList>
            <person name="Cuomo C."/>
            <person name="Litvintseva A."/>
            <person name="Heitman J."/>
            <person name="Chen Y."/>
            <person name="Sun S."/>
            <person name="Springer D."/>
            <person name="Dromer F."/>
            <person name="Young S."/>
            <person name="Zeng Q."/>
            <person name="Chapman S."/>
            <person name="Gujja S."/>
            <person name="Saif S."/>
            <person name="Birren B."/>
        </authorList>
    </citation>
    <scope>NUCLEOTIDE SEQUENCE [LARGE SCALE GENOMIC DNA]</scope>
    <source>
        <strain evidence="2 3">CBS 6039</strain>
    </source>
</reference>
<evidence type="ECO:0000313" key="2">
    <source>
        <dbReference type="EMBL" id="ODN75879.1"/>
    </source>
</evidence>
<keyword evidence="3" id="KW-1185">Reference proteome</keyword>
<dbReference type="EMBL" id="AWGJ01000009">
    <property type="protein sequence ID" value="ODN75879.1"/>
    <property type="molecule type" value="Genomic_DNA"/>
</dbReference>
<dbReference type="RefSeq" id="XP_018991410.1">
    <property type="nucleotide sequence ID" value="XM_019140259.1"/>
</dbReference>
<feature type="compositionally biased region" description="Polar residues" evidence="1">
    <location>
        <begin position="92"/>
        <end position="104"/>
    </location>
</feature>
<organism evidence="2 3">
    <name type="scientific">Cryptococcus amylolentus CBS 6039</name>
    <dbReference type="NCBI Taxonomy" id="1295533"/>
    <lineage>
        <taxon>Eukaryota</taxon>
        <taxon>Fungi</taxon>
        <taxon>Dikarya</taxon>
        <taxon>Basidiomycota</taxon>
        <taxon>Agaricomycotina</taxon>
        <taxon>Tremellomycetes</taxon>
        <taxon>Tremellales</taxon>
        <taxon>Cryptococcaceae</taxon>
        <taxon>Cryptococcus</taxon>
    </lineage>
</organism>
<sequence>MSKPTGRMHRALSSVADTLFPSSRYPDPRVTHPSARTGADKLVIKMRPLISLMNIRETQYWNTDLKGTKEELRTKSYYTEPYIDPDIESLLKAQSQQTGTSASGGATDILPISHDPSNATGPPSSRFEGEPLVPTQ</sequence>
<name>A0A1E3HHR4_9TREE</name>
<dbReference type="OrthoDB" id="10382503at2759"/>
<feature type="region of interest" description="Disordered" evidence="1">
    <location>
        <begin position="92"/>
        <end position="136"/>
    </location>
</feature>
<dbReference type="Proteomes" id="UP000094065">
    <property type="component" value="Unassembled WGS sequence"/>
</dbReference>
<dbReference type="AlphaFoldDB" id="A0A1E3HHR4"/>